<dbReference type="InParanoid" id="A0A1Y2EBI6"/>
<feature type="region of interest" description="Disordered" evidence="1">
    <location>
        <begin position="195"/>
        <end position="230"/>
    </location>
</feature>
<dbReference type="AlphaFoldDB" id="A0A1Y2EBI6"/>
<reference evidence="2 3" key="1">
    <citation type="submission" date="2016-07" db="EMBL/GenBank/DDBJ databases">
        <title>Pervasive Adenine N6-methylation of Active Genes in Fungi.</title>
        <authorList>
            <consortium name="DOE Joint Genome Institute"/>
            <person name="Mondo S.J."/>
            <person name="Dannebaum R.O."/>
            <person name="Kuo R.C."/>
            <person name="Labutti K."/>
            <person name="Haridas S."/>
            <person name="Kuo A."/>
            <person name="Salamov A."/>
            <person name="Ahrendt S.R."/>
            <person name="Lipzen A."/>
            <person name="Sullivan W."/>
            <person name="Andreopoulos W.B."/>
            <person name="Clum A."/>
            <person name="Lindquist E."/>
            <person name="Daum C."/>
            <person name="Ramamoorthy G.K."/>
            <person name="Gryganskyi A."/>
            <person name="Culley D."/>
            <person name="Magnuson J.K."/>
            <person name="James T.Y."/>
            <person name="O'Malley M.A."/>
            <person name="Stajich J.E."/>
            <person name="Spatafora J.W."/>
            <person name="Visel A."/>
            <person name="Grigoriev I.V."/>
        </authorList>
    </citation>
    <scope>NUCLEOTIDE SEQUENCE [LARGE SCALE GENOMIC DNA]</scope>
    <source>
        <strain evidence="2 3">CBS 129021</strain>
    </source>
</reference>
<accession>A0A1Y2EBI6</accession>
<organism evidence="2 3">
    <name type="scientific">Pseudomassariella vexata</name>
    <dbReference type="NCBI Taxonomy" id="1141098"/>
    <lineage>
        <taxon>Eukaryota</taxon>
        <taxon>Fungi</taxon>
        <taxon>Dikarya</taxon>
        <taxon>Ascomycota</taxon>
        <taxon>Pezizomycotina</taxon>
        <taxon>Sordariomycetes</taxon>
        <taxon>Xylariomycetidae</taxon>
        <taxon>Amphisphaeriales</taxon>
        <taxon>Pseudomassariaceae</taxon>
        <taxon>Pseudomassariella</taxon>
    </lineage>
</organism>
<comment type="caution">
    <text evidence="2">The sequence shown here is derived from an EMBL/GenBank/DDBJ whole genome shotgun (WGS) entry which is preliminary data.</text>
</comment>
<feature type="compositionally biased region" description="Polar residues" evidence="1">
    <location>
        <begin position="195"/>
        <end position="206"/>
    </location>
</feature>
<dbReference type="Pfam" id="PF15251">
    <property type="entry name" value="TAPR1-like"/>
    <property type="match status" value="1"/>
</dbReference>
<dbReference type="PANTHER" id="PTHR38645:SF1">
    <property type="entry name" value="YALI0F12243P"/>
    <property type="match status" value="1"/>
</dbReference>
<gene>
    <name evidence="2" type="ORF">BCR38DRAFT_406675</name>
</gene>
<protein>
    <submittedName>
        <fullName evidence="2">Uncharacterized protein</fullName>
    </submittedName>
</protein>
<dbReference type="GeneID" id="63774290"/>
<evidence type="ECO:0000256" key="1">
    <source>
        <dbReference type="SAM" id="MobiDB-lite"/>
    </source>
</evidence>
<sequence length="260" mass="28359">MDALRGSSPAKGSANDSPEQLLDIFKTAALSVTKLYKTSAAAQTKARSDGYQDCLDDLLSFLDKQRLGLSDGEGWQIRRWATERLEGSRDAQTAESEDESDKPETVSSPELYRSTNTTSTITVRPEPEMRADSAPPATIIAQTSPAATVSPVTVPQQPPIVVPTQDNFTFQSSMMYPQDSDLNMANLDLSDRNNENVIHQPTSQPRPRNHRSGQRPRTANHLGRGAGQKRKINFAEIFDLGSIGGKDMFGSGGGKRSRHA</sequence>
<keyword evidence="3" id="KW-1185">Reference proteome</keyword>
<dbReference type="PANTHER" id="PTHR38645">
    <property type="entry name" value="CHROMOSOME 9, WHOLE GENOME SHOTGUN SEQUENCE"/>
    <property type="match status" value="1"/>
</dbReference>
<dbReference type="InterPro" id="IPR029196">
    <property type="entry name" value="HAPSTR1-like"/>
</dbReference>
<dbReference type="EMBL" id="MCFJ01000003">
    <property type="protein sequence ID" value="ORY68777.1"/>
    <property type="molecule type" value="Genomic_DNA"/>
</dbReference>
<evidence type="ECO:0000313" key="2">
    <source>
        <dbReference type="EMBL" id="ORY68777.1"/>
    </source>
</evidence>
<feature type="region of interest" description="Disordered" evidence="1">
    <location>
        <begin position="86"/>
        <end position="131"/>
    </location>
</feature>
<dbReference type="RefSeq" id="XP_040719064.1">
    <property type="nucleotide sequence ID" value="XM_040858078.1"/>
</dbReference>
<feature type="compositionally biased region" description="Polar residues" evidence="1">
    <location>
        <begin position="105"/>
        <end position="122"/>
    </location>
</feature>
<dbReference type="OrthoDB" id="21418at2759"/>
<dbReference type="Proteomes" id="UP000193689">
    <property type="component" value="Unassembled WGS sequence"/>
</dbReference>
<evidence type="ECO:0000313" key="3">
    <source>
        <dbReference type="Proteomes" id="UP000193689"/>
    </source>
</evidence>
<proteinExistence type="predicted"/>
<name>A0A1Y2EBI6_9PEZI</name>